<dbReference type="PANTHER" id="PTHR45784">
    <property type="entry name" value="C-TYPE LECTIN DOMAIN FAMILY 20 MEMBER A-RELATED"/>
    <property type="match status" value="1"/>
</dbReference>
<dbReference type="EMBL" id="JAYMGO010000001">
    <property type="protein sequence ID" value="KAL1282205.1"/>
    <property type="molecule type" value="Genomic_DNA"/>
</dbReference>
<accession>A0ABR3P0D0</accession>
<protein>
    <recommendedName>
        <fullName evidence="2">C-type lectin domain-containing protein</fullName>
    </recommendedName>
</protein>
<proteinExistence type="predicted"/>
<sequence>MKASIVLLIVICGLTKALIRENFYLSIAMNWTDAQSHCREYYTDLSTITSQEEQDMLIQLAGDNSLDKWIGLYRNPSNINQFLWSDGNVFTYSKWETNQPNNKNGNQYCVPLRLNWFDYECFKLYTFFCYKTVFILVKEKKTWEEALQYCRTHHTDLASITTERQLQLTKIETMESQTESVWTGLRYLAGEWFWVRNKTLGIETSLPECPTQPYHCGACNTNTDKMGEQRL</sequence>
<dbReference type="InterPro" id="IPR001304">
    <property type="entry name" value="C-type_lectin-like"/>
</dbReference>
<keyword evidence="4" id="KW-1185">Reference proteome</keyword>
<name>A0ABR3P0D0_9TELE</name>
<dbReference type="PROSITE" id="PS50041">
    <property type="entry name" value="C_TYPE_LECTIN_2"/>
    <property type="match status" value="2"/>
</dbReference>
<dbReference type="InterPro" id="IPR016186">
    <property type="entry name" value="C-type_lectin-like/link_sf"/>
</dbReference>
<dbReference type="Pfam" id="PF00059">
    <property type="entry name" value="Lectin_C"/>
    <property type="match status" value="2"/>
</dbReference>
<keyword evidence="1" id="KW-0732">Signal</keyword>
<feature type="domain" description="C-type lectin" evidence="2">
    <location>
        <begin position="125"/>
        <end position="216"/>
    </location>
</feature>
<feature type="signal peptide" evidence="1">
    <location>
        <begin position="1"/>
        <end position="17"/>
    </location>
</feature>
<dbReference type="SUPFAM" id="SSF56436">
    <property type="entry name" value="C-type lectin-like"/>
    <property type="match status" value="2"/>
</dbReference>
<dbReference type="SMART" id="SM00034">
    <property type="entry name" value="CLECT"/>
    <property type="match status" value="1"/>
</dbReference>
<dbReference type="Gene3D" id="3.10.100.10">
    <property type="entry name" value="Mannose-Binding Protein A, subunit A"/>
    <property type="match status" value="2"/>
</dbReference>
<dbReference type="PANTHER" id="PTHR45784:SF8">
    <property type="entry name" value="C-TYPE MANNOSE RECEPTOR 2-RELATED"/>
    <property type="match status" value="1"/>
</dbReference>
<organism evidence="3 4">
    <name type="scientific">Cirrhinus molitorella</name>
    <name type="common">mud carp</name>
    <dbReference type="NCBI Taxonomy" id="172907"/>
    <lineage>
        <taxon>Eukaryota</taxon>
        <taxon>Metazoa</taxon>
        <taxon>Chordata</taxon>
        <taxon>Craniata</taxon>
        <taxon>Vertebrata</taxon>
        <taxon>Euteleostomi</taxon>
        <taxon>Actinopterygii</taxon>
        <taxon>Neopterygii</taxon>
        <taxon>Teleostei</taxon>
        <taxon>Ostariophysi</taxon>
        <taxon>Cypriniformes</taxon>
        <taxon>Cyprinidae</taxon>
        <taxon>Labeoninae</taxon>
        <taxon>Labeonini</taxon>
        <taxon>Cirrhinus</taxon>
    </lineage>
</organism>
<feature type="chain" id="PRO_5045719593" description="C-type lectin domain-containing protein" evidence="1">
    <location>
        <begin position="18"/>
        <end position="231"/>
    </location>
</feature>
<evidence type="ECO:0000313" key="4">
    <source>
        <dbReference type="Proteomes" id="UP001558613"/>
    </source>
</evidence>
<feature type="domain" description="C-type lectin" evidence="2">
    <location>
        <begin position="23"/>
        <end position="130"/>
    </location>
</feature>
<evidence type="ECO:0000313" key="3">
    <source>
        <dbReference type="EMBL" id="KAL1282205.1"/>
    </source>
</evidence>
<comment type="caution">
    <text evidence="3">The sequence shown here is derived from an EMBL/GenBank/DDBJ whole genome shotgun (WGS) entry which is preliminary data.</text>
</comment>
<evidence type="ECO:0000259" key="2">
    <source>
        <dbReference type="PROSITE" id="PS50041"/>
    </source>
</evidence>
<gene>
    <name evidence="3" type="ORF">QQF64_001008</name>
</gene>
<reference evidence="3 4" key="1">
    <citation type="submission" date="2023-09" db="EMBL/GenBank/DDBJ databases">
        <authorList>
            <person name="Wang M."/>
        </authorList>
    </citation>
    <scope>NUCLEOTIDE SEQUENCE [LARGE SCALE GENOMIC DNA]</scope>
    <source>
        <strain evidence="3">GT-2023</strain>
        <tissue evidence="3">Liver</tissue>
    </source>
</reference>
<dbReference type="Proteomes" id="UP001558613">
    <property type="component" value="Unassembled WGS sequence"/>
</dbReference>
<evidence type="ECO:0000256" key="1">
    <source>
        <dbReference type="SAM" id="SignalP"/>
    </source>
</evidence>
<dbReference type="InterPro" id="IPR016187">
    <property type="entry name" value="CTDL_fold"/>
</dbReference>